<accession>A0ABV3PNS3</accession>
<comment type="caution">
    <text evidence="8">The sequence shown here is derived from an EMBL/GenBank/DDBJ whole genome shotgun (WGS) entry which is preliminary data.</text>
</comment>
<evidence type="ECO:0000313" key="9">
    <source>
        <dbReference type="Proteomes" id="UP001555786"/>
    </source>
</evidence>
<dbReference type="RefSeq" id="WP_367624771.1">
    <property type="nucleotide sequence ID" value="NZ_JBFNQD010000005.1"/>
</dbReference>
<dbReference type="Gene3D" id="3.90.180.10">
    <property type="entry name" value="Medium-chain alcohol dehydrogenases, catalytic domain"/>
    <property type="match status" value="1"/>
</dbReference>
<evidence type="ECO:0000256" key="5">
    <source>
        <dbReference type="ARBA" id="ARBA00023002"/>
    </source>
</evidence>
<dbReference type="InterPro" id="IPR036291">
    <property type="entry name" value="NAD(P)-bd_dom_sf"/>
</dbReference>
<evidence type="ECO:0000259" key="7">
    <source>
        <dbReference type="PROSITE" id="PS51379"/>
    </source>
</evidence>
<reference evidence="8 9" key="1">
    <citation type="submission" date="2024-07" db="EMBL/GenBank/DDBJ databases">
        <title>Description of Labrys sedimenti sp. nov., isolated from a diclofenac-degrading enrichment culture.</title>
        <authorList>
            <person name="Tancsics A."/>
            <person name="Csepanyi A."/>
        </authorList>
    </citation>
    <scope>NUCLEOTIDE SEQUENCE [LARGE SCALE GENOMIC DNA]</scope>
    <source>
        <strain evidence="8 9">LMG 23578</strain>
    </source>
</reference>
<evidence type="ECO:0000313" key="8">
    <source>
        <dbReference type="EMBL" id="MEW9307282.1"/>
    </source>
</evidence>
<dbReference type="PANTHER" id="PTHR43161:SF9">
    <property type="entry name" value="SORBITOL DEHYDROGENASE"/>
    <property type="match status" value="1"/>
</dbReference>
<gene>
    <name evidence="8" type="ORF">ABXS05_17150</name>
</gene>
<dbReference type="SUPFAM" id="SSF51735">
    <property type="entry name" value="NAD(P)-binding Rossmann-fold domains"/>
    <property type="match status" value="1"/>
</dbReference>
<keyword evidence="3 6" id="KW-0479">Metal-binding</keyword>
<dbReference type="EMBL" id="JBFNQD010000005">
    <property type="protein sequence ID" value="MEW9307282.1"/>
    <property type="molecule type" value="Genomic_DNA"/>
</dbReference>
<dbReference type="SMART" id="SM00829">
    <property type="entry name" value="PKS_ER"/>
    <property type="match status" value="1"/>
</dbReference>
<dbReference type="InterPro" id="IPR011032">
    <property type="entry name" value="GroES-like_sf"/>
</dbReference>
<dbReference type="InterPro" id="IPR017896">
    <property type="entry name" value="4Fe4S_Fe-S-bd"/>
</dbReference>
<dbReference type="PANTHER" id="PTHR43161">
    <property type="entry name" value="SORBITOL DEHYDROGENASE"/>
    <property type="match status" value="1"/>
</dbReference>
<dbReference type="Gene3D" id="3.40.50.720">
    <property type="entry name" value="NAD(P)-binding Rossmann-like Domain"/>
    <property type="match status" value="1"/>
</dbReference>
<sequence length="342" mass="36407">MRALVIHGPKDLRLEERDPGPLQNGQVMVRVQAGGICGSDLHYYNHGGFGVVRLKEPMILGHEVSGEIVEVAADVGSLRRGDRVAVNPSRPCGHCRYCLQGLPNHCMDMHFYGSAMRMPHVQGAFRQLLVCDAVQCEVGHNAGADELALVEPFSVALHAVSRAGSLLGRRILVTGCGPIGALVVAAARFHGAAEIIVTDIVDEPLAIAARLGADRTINAAQAPETLAALAVDKGQVDVMFECSGNEKALRAGLEAMRPRGIVVQLGLGGDVAFPQNLVVAKELSVVGSFRFHAEFALATQLIDTGKIDLRPLLTGSFALDDAVSAFALANDRRRAMKVQLSF</sequence>
<evidence type="ECO:0000256" key="3">
    <source>
        <dbReference type="ARBA" id="ARBA00022723"/>
    </source>
</evidence>
<evidence type="ECO:0000256" key="2">
    <source>
        <dbReference type="ARBA" id="ARBA00008072"/>
    </source>
</evidence>
<dbReference type="PROSITE" id="PS51379">
    <property type="entry name" value="4FE4S_FER_2"/>
    <property type="match status" value="1"/>
</dbReference>
<proteinExistence type="inferred from homology"/>
<comment type="similarity">
    <text evidence="2 6">Belongs to the zinc-containing alcohol dehydrogenase family.</text>
</comment>
<dbReference type="InterPro" id="IPR013154">
    <property type="entry name" value="ADH-like_N"/>
</dbReference>
<keyword evidence="5" id="KW-0560">Oxidoreductase</keyword>
<evidence type="ECO:0000256" key="4">
    <source>
        <dbReference type="ARBA" id="ARBA00022833"/>
    </source>
</evidence>
<dbReference type="SUPFAM" id="SSF50129">
    <property type="entry name" value="GroES-like"/>
    <property type="match status" value="1"/>
</dbReference>
<dbReference type="InterPro" id="IPR020843">
    <property type="entry name" value="ER"/>
</dbReference>
<keyword evidence="9" id="KW-1185">Reference proteome</keyword>
<feature type="domain" description="4Fe-4S ferredoxin-type" evidence="7">
    <location>
        <begin position="82"/>
        <end position="112"/>
    </location>
</feature>
<name>A0ABV3PNS3_9HYPH</name>
<dbReference type="Pfam" id="PF08240">
    <property type="entry name" value="ADH_N"/>
    <property type="match status" value="1"/>
</dbReference>
<comment type="cofactor">
    <cofactor evidence="1 6">
        <name>Zn(2+)</name>
        <dbReference type="ChEBI" id="CHEBI:29105"/>
    </cofactor>
</comment>
<evidence type="ECO:0000256" key="6">
    <source>
        <dbReference type="RuleBase" id="RU361277"/>
    </source>
</evidence>
<protein>
    <submittedName>
        <fullName evidence="8">L-idonate 5-dehydrogenase</fullName>
    </submittedName>
</protein>
<dbReference type="Pfam" id="PF00107">
    <property type="entry name" value="ADH_zinc_N"/>
    <property type="match status" value="1"/>
</dbReference>
<dbReference type="PROSITE" id="PS00059">
    <property type="entry name" value="ADH_ZINC"/>
    <property type="match status" value="1"/>
</dbReference>
<dbReference type="CDD" id="cd08232">
    <property type="entry name" value="idonate-5-DH"/>
    <property type="match status" value="1"/>
</dbReference>
<dbReference type="Proteomes" id="UP001555786">
    <property type="component" value="Unassembled WGS sequence"/>
</dbReference>
<organism evidence="8 9">
    <name type="scientific">Labrys neptuniae</name>
    <dbReference type="NCBI Taxonomy" id="376174"/>
    <lineage>
        <taxon>Bacteria</taxon>
        <taxon>Pseudomonadati</taxon>
        <taxon>Pseudomonadota</taxon>
        <taxon>Alphaproteobacteria</taxon>
        <taxon>Hyphomicrobiales</taxon>
        <taxon>Xanthobacteraceae</taxon>
        <taxon>Labrys</taxon>
    </lineage>
</organism>
<dbReference type="InterPro" id="IPR013149">
    <property type="entry name" value="ADH-like_C"/>
</dbReference>
<dbReference type="InterPro" id="IPR002328">
    <property type="entry name" value="ADH_Zn_CS"/>
</dbReference>
<evidence type="ECO:0000256" key="1">
    <source>
        <dbReference type="ARBA" id="ARBA00001947"/>
    </source>
</evidence>
<keyword evidence="4 6" id="KW-0862">Zinc</keyword>